<feature type="coiled-coil region" evidence="1">
    <location>
        <begin position="39"/>
        <end position="119"/>
    </location>
</feature>
<dbReference type="AlphaFoldDB" id="A0A2I1H0N4"/>
<accession>A0A2I1H0N4</accession>
<evidence type="ECO:0000313" key="3">
    <source>
        <dbReference type="Proteomes" id="UP000234323"/>
    </source>
</evidence>
<proteinExistence type="predicted"/>
<name>A0A2I1H0N4_9GLOM</name>
<dbReference type="Proteomes" id="UP000234323">
    <property type="component" value="Unassembled WGS sequence"/>
</dbReference>
<organism evidence="2 3">
    <name type="scientific">Rhizophagus irregularis</name>
    <dbReference type="NCBI Taxonomy" id="588596"/>
    <lineage>
        <taxon>Eukaryota</taxon>
        <taxon>Fungi</taxon>
        <taxon>Fungi incertae sedis</taxon>
        <taxon>Mucoromycota</taxon>
        <taxon>Glomeromycotina</taxon>
        <taxon>Glomeromycetes</taxon>
        <taxon>Glomerales</taxon>
        <taxon>Glomeraceae</taxon>
        <taxon>Rhizophagus</taxon>
    </lineage>
</organism>
<sequence>MSDNDAHEGRYNLRVWKLNWKLVKDKEALQCQIRLNDKFTELEEEEDSLHAKAEKLTIKNNQLGTEIKDLREFTKDLNSKLKQKDIDYQQILQQLKKKEEELKSSAAEHYIEKEKLQKE</sequence>
<reference evidence="2 3" key="1">
    <citation type="submission" date="2015-10" db="EMBL/GenBank/DDBJ databases">
        <title>Genome analyses suggest a sexual origin of heterokaryosis in a supposedly ancient asexual fungus.</title>
        <authorList>
            <person name="Ropars J."/>
            <person name="Sedzielewska K."/>
            <person name="Noel J."/>
            <person name="Charron P."/>
            <person name="Farinelli L."/>
            <person name="Marton T."/>
            <person name="Kruger M."/>
            <person name="Pelin A."/>
            <person name="Brachmann A."/>
            <person name="Corradi N."/>
        </authorList>
    </citation>
    <scope>NUCLEOTIDE SEQUENCE [LARGE SCALE GENOMIC DNA]</scope>
    <source>
        <strain evidence="2 3">A4</strain>
    </source>
</reference>
<evidence type="ECO:0000313" key="2">
    <source>
        <dbReference type="EMBL" id="PKY52438.1"/>
    </source>
</evidence>
<keyword evidence="1" id="KW-0175">Coiled coil</keyword>
<evidence type="ECO:0000256" key="1">
    <source>
        <dbReference type="SAM" id="Coils"/>
    </source>
</evidence>
<keyword evidence="3" id="KW-1185">Reference proteome</keyword>
<gene>
    <name evidence="2" type="ORF">RhiirA4_408307</name>
</gene>
<feature type="non-terminal residue" evidence="2">
    <location>
        <position position="119"/>
    </location>
</feature>
<protein>
    <submittedName>
        <fullName evidence="2">Uncharacterized protein</fullName>
    </submittedName>
</protein>
<comment type="caution">
    <text evidence="2">The sequence shown here is derived from an EMBL/GenBank/DDBJ whole genome shotgun (WGS) entry which is preliminary data.</text>
</comment>
<dbReference type="EMBL" id="LLXI01001205">
    <property type="protein sequence ID" value="PKY52438.1"/>
    <property type="molecule type" value="Genomic_DNA"/>
</dbReference>